<feature type="transmembrane region" description="Helical" evidence="5">
    <location>
        <begin position="157"/>
        <end position="176"/>
    </location>
</feature>
<keyword evidence="3 5" id="KW-1133">Transmembrane helix</keyword>
<evidence type="ECO:0000313" key="7">
    <source>
        <dbReference type="EMBL" id="TCO81615.1"/>
    </source>
</evidence>
<protein>
    <submittedName>
        <fullName evidence="7">O-antigen ligase</fullName>
    </submittedName>
</protein>
<feature type="transmembrane region" description="Helical" evidence="5">
    <location>
        <begin position="97"/>
        <end position="113"/>
    </location>
</feature>
<feature type="transmembrane region" description="Helical" evidence="5">
    <location>
        <begin position="20"/>
        <end position="53"/>
    </location>
</feature>
<dbReference type="InterPro" id="IPR007016">
    <property type="entry name" value="O-antigen_ligase-rel_domated"/>
</dbReference>
<evidence type="ECO:0000256" key="2">
    <source>
        <dbReference type="ARBA" id="ARBA00022692"/>
    </source>
</evidence>
<organism evidence="7 8">
    <name type="scientific">Plasticicumulans lactativorans</name>
    <dbReference type="NCBI Taxonomy" id="1133106"/>
    <lineage>
        <taxon>Bacteria</taxon>
        <taxon>Pseudomonadati</taxon>
        <taxon>Pseudomonadota</taxon>
        <taxon>Gammaproteobacteria</taxon>
        <taxon>Candidatus Competibacteraceae</taxon>
        <taxon>Plasticicumulans</taxon>
    </lineage>
</organism>
<dbReference type="EMBL" id="SLWY01000007">
    <property type="protein sequence ID" value="TCO81615.1"/>
    <property type="molecule type" value="Genomic_DNA"/>
</dbReference>
<evidence type="ECO:0000256" key="4">
    <source>
        <dbReference type="ARBA" id="ARBA00023136"/>
    </source>
</evidence>
<keyword evidence="7" id="KW-0436">Ligase</keyword>
<gene>
    <name evidence="7" type="ORF">EV699_1078</name>
</gene>
<dbReference type="GO" id="GO:0016020">
    <property type="term" value="C:membrane"/>
    <property type="evidence" value="ECO:0007669"/>
    <property type="project" value="UniProtKB-SubCell"/>
</dbReference>
<feature type="transmembrane region" description="Helical" evidence="5">
    <location>
        <begin position="65"/>
        <end position="85"/>
    </location>
</feature>
<dbReference type="RefSeq" id="WP_165904060.1">
    <property type="nucleotide sequence ID" value="NZ_SLWY01000007.1"/>
</dbReference>
<dbReference type="PANTHER" id="PTHR37422:SF13">
    <property type="entry name" value="LIPOPOLYSACCHARIDE BIOSYNTHESIS PROTEIN PA4999-RELATED"/>
    <property type="match status" value="1"/>
</dbReference>
<evidence type="ECO:0000256" key="5">
    <source>
        <dbReference type="SAM" id="Phobius"/>
    </source>
</evidence>
<evidence type="ECO:0000313" key="8">
    <source>
        <dbReference type="Proteomes" id="UP000295765"/>
    </source>
</evidence>
<feature type="transmembrane region" description="Helical" evidence="5">
    <location>
        <begin position="379"/>
        <end position="396"/>
    </location>
</feature>
<evidence type="ECO:0000259" key="6">
    <source>
        <dbReference type="Pfam" id="PF04932"/>
    </source>
</evidence>
<feature type="transmembrane region" description="Helical" evidence="5">
    <location>
        <begin position="120"/>
        <end position="137"/>
    </location>
</feature>
<keyword evidence="8" id="KW-1185">Reference proteome</keyword>
<dbReference type="PROSITE" id="PS51318">
    <property type="entry name" value="TAT"/>
    <property type="match status" value="1"/>
</dbReference>
<evidence type="ECO:0000256" key="3">
    <source>
        <dbReference type="ARBA" id="ARBA00022989"/>
    </source>
</evidence>
<feature type="transmembrane region" description="Helical" evidence="5">
    <location>
        <begin position="243"/>
        <end position="262"/>
    </location>
</feature>
<feature type="transmembrane region" description="Helical" evidence="5">
    <location>
        <begin position="214"/>
        <end position="231"/>
    </location>
</feature>
<dbReference type="GO" id="GO:0016874">
    <property type="term" value="F:ligase activity"/>
    <property type="evidence" value="ECO:0007669"/>
    <property type="project" value="UniProtKB-KW"/>
</dbReference>
<name>A0A4R2LBE4_9GAMM</name>
<feature type="transmembrane region" description="Helical" evidence="5">
    <location>
        <begin position="346"/>
        <end position="367"/>
    </location>
</feature>
<dbReference type="InterPro" id="IPR051533">
    <property type="entry name" value="WaaL-like"/>
</dbReference>
<keyword evidence="2 5" id="KW-0812">Transmembrane</keyword>
<dbReference type="Pfam" id="PF04932">
    <property type="entry name" value="Wzy_C"/>
    <property type="match status" value="1"/>
</dbReference>
<sequence>MTFALPWPAGTDRRRWIEMTGFAGACLFAFGAWAGIALANVGTTLMLLALLGDGRRVWGVLRRSVWPWLLLASLATLAISTWRAWPGVSAALHVEDAGKLARLWAFLLVAWWLGGDVRRIWWLLALALAGFAWGRFASPDLRAVATLPPGERLGFGLPILAFGQYAAMALLGLGLAAPRLWRLRGGALRIVMAALWCAAVLLLVQGLLIAQARAIWLLLALLLPLLLWLGLRGSGRAALSRRELAVIAVLLLVGAGFLARHFDAIVFRFAAETASFQALLDGRIADVDYGSVGMRVHAWLYGSDLLAARPWFGWGPGAVRHLLETAPDAGIRTLADFHDLYLELPIRIGLLGSLPFAIGTVVVFAALQQARRERRLPRDLHLILLAALVLHFAASVTNMRTLNFDWRFYWMLFAGAATTFALHPRAPSTST</sequence>
<dbReference type="Proteomes" id="UP000295765">
    <property type="component" value="Unassembled WGS sequence"/>
</dbReference>
<comment type="caution">
    <text evidence="7">The sequence shown here is derived from an EMBL/GenBank/DDBJ whole genome shotgun (WGS) entry which is preliminary data.</text>
</comment>
<dbReference type="InterPro" id="IPR006311">
    <property type="entry name" value="TAT_signal"/>
</dbReference>
<evidence type="ECO:0000256" key="1">
    <source>
        <dbReference type="ARBA" id="ARBA00004141"/>
    </source>
</evidence>
<dbReference type="AlphaFoldDB" id="A0A4R2LBE4"/>
<feature type="transmembrane region" description="Helical" evidence="5">
    <location>
        <begin position="188"/>
        <end position="208"/>
    </location>
</feature>
<proteinExistence type="predicted"/>
<reference evidence="7 8" key="1">
    <citation type="submission" date="2019-03" db="EMBL/GenBank/DDBJ databases">
        <title>Genomic Encyclopedia of Type Strains, Phase IV (KMG-IV): sequencing the most valuable type-strain genomes for metagenomic binning, comparative biology and taxonomic classification.</title>
        <authorList>
            <person name="Goeker M."/>
        </authorList>
    </citation>
    <scope>NUCLEOTIDE SEQUENCE [LARGE SCALE GENOMIC DNA]</scope>
    <source>
        <strain evidence="7 8">DSM 25287</strain>
    </source>
</reference>
<dbReference type="PANTHER" id="PTHR37422">
    <property type="entry name" value="TEICHURONIC ACID BIOSYNTHESIS PROTEIN TUAE"/>
    <property type="match status" value="1"/>
</dbReference>
<accession>A0A4R2LBE4</accession>
<keyword evidence="4 5" id="KW-0472">Membrane</keyword>
<comment type="subcellular location">
    <subcellularLocation>
        <location evidence="1">Membrane</location>
        <topology evidence="1">Multi-pass membrane protein</topology>
    </subcellularLocation>
</comment>
<feature type="domain" description="O-antigen ligase-related" evidence="6">
    <location>
        <begin position="198"/>
        <end position="356"/>
    </location>
</feature>